<accession>A0AAD2GWG1</accession>
<feature type="compositionally biased region" description="Basic and acidic residues" evidence="1">
    <location>
        <begin position="15"/>
        <end position="31"/>
    </location>
</feature>
<proteinExistence type="predicted"/>
<name>A0AAD2GWG1_9AGAR</name>
<dbReference type="Proteomes" id="UP001295794">
    <property type="component" value="Unassembled WGS sequence"/>
</dbReference>
<keyword evidence="3" id="KW-1185">Reference proteome</keyword>
<evidence type="ECO:0000313" key="2">
    <source>
        <dbReference type="EMBL" id="CAK5265198.1"/>
    </source>
</evidence>
<comment type="caution">
    <text evidence="2">The sequence shown here is derived from an EMBL/GenBank/DDBJ whole genome shotgun (WGS) entry which is preliminary data.</text>
</comment>
<reference evidence="2" key="1">
    <citation type="submission" date="2023-11" db="EMBL/GenBank/DDBJ databases">
        <authorList>
            <person name="De Vega J J."/>
            <person name="De Vega J J."/>
        </authorList>
    </citation>
    <scope>NUCLEOTIDE SEQUENCE</scope>
</reference>
<evidence type="ECO:0000256" key="1">
    <source>
        <dbReference type="SAM" id="MobiDB-lite"/>
    </source>
</evidence>
<gene>
    <name evidence="2" type="ORF">MYCIT1_LOCUS5978</name>
</gene>
<evidence type="ECO:0000313" key="3">
    <source>
        <dbReference type="Proteomes" id="UP001295794"/>
    </source>
</evidence>
<protein>
    <submittedName>
        <fullName evidence="2">Uncharacterized protein</fullName>
    </submittedName>
</protein>
<feature type="region of interest" description="Disordered" evidence="1">
    <location>
        <begin position="1"/>
        <end position="31"/>
    </location>
</feature>
<organism evidence="2 3">
    <name type="scientific">Mycena citricolor</name>
    <dbReference type="NCBI Taxonomy" id="2018698"/>
    <lineage>
        <taxon>Eukaryota</taxon>
        <taxon>Fungi</taxon>
        <taxon>Dikarya</taxon>
        <taxon>Basidiomycota</taxon>
        <taxon>Agaricomycotina</taxon>
        <taxon>Agaricomycetes</taxon>
        <taxon>Agaricomycetidae</taxon>
        <taxon>Agaricales</taxon>
        <taxon>Marasmiineae</taxon>
        <taxon>Mycenaceae</taxon>
        <taxon>Mycena</taxon>
    </lineage>
</organism>
<dbReference type="EMBL" id="CAVNYO010000082">
    <property type="protein sequence ID" value="CAK5265198.1"/>
    <property type="molecule type" value="Genomic_DNA"/>
</dbReference>
<dbReference type="AlphaFoldDB" id="A0AAD2GWG1"/>
<sequence length="31" mass="3690">MDGPMARNRNMNMVEARRRSQMDAVRHSQLM</sequence>